<organism evidence="1 2">
    <name type="scientific">Octadecabacter dasysiphoniae</name>
    <dbReference type="NCBI Taxonomy" id="2909341"/>
    <lineage>
        <taxon>Bacteria</taxon>
        <taxon>Pseudomonadati</taxon>
        <taxon>Pseudomonadota</taxon>
        <taxon>Alphaproteobacteria</taxon>
        <taxon>Rhodobacterales</taxon>
        <taxon>Roseobacteraceae</taxon>
        <taxon>Octadecabacter</taxon>
    </lineage>
</organism>
<reference evidence="1 2" key="1">
    <citation type="submission" date="2022-01" db="EMBL/GenBank/DDBJ databases">
        <title>Octadecabacter sp. nov., isolated from a marine alga.</title>
        <authorList>
            <person name="Jin M.S."/>
            <person name="Kim H.M."/>
            <person name="Han D.M."/>
            <person name="Jung J.J."/>
            <person name="Jeon C.O."/>
        </authorList>
    </citation>
    <scope>NUCLEOTIDE SEQUENCE [LARGE SCALE GENOMIC DNA]</scope>
    <source>
        <strain evidence="1 2">G9-8</strain>
    </source>
</reference>
<comment type="caution">
    <text evidence="1">The sequence shown here is derived from an EMBL/GenBank/DDBJ whole genome shotgun (WGS) entry which is preliminary data.</text>
</comment>
<name>A0ABS9CVH6_9RHOB</name>
<proteinExistence type="predicted"/>
<accession>A0ABS9CVH6</accession>
<protein>
    <submittedName>
        <fullName evidence="1">Uncharacterized protein</fullName>
    </submittedName>
</protein>
<gene>
    <name evidence="1" type="ORF">L0664_04935</name>
</gene>
<sequence>MKDDVLIQVNWGLNTVRLNNASEVSDGPKWTTLTYSSPATKFEIGANGAKDIVSWNASYTNVFQFSMLNSAAPLQYEVVISSGGLDYYFFILGDTLVGQNQAGHGGGITIDKVGIKKVSLQ</sequence>
<keyword evidence="2" id="KW-1185">Reference proteome</keyword>
<dbReference type="Proteomes" id="UP001200557">
    <property type="component" value="Unassembled WGS sequence"/>
</dbReference>
<evidence type="ECO:0000313" key="2">
    <source>
        <dbReference type="Proteomes" id="UP001200557"/>
    </source>
</evidence>
<dbReference type="EMBL" id="JAKGAQ010000001">
    <property type="protein sequence ID" value="MCF2870404.1"/>
    <property type="molecule type" value="Genomic_DNA"/>
</dbReference>
<evidence type="ECO:0000313" key="1">
    <source>
        <dbReference type="EMBL" id="MCF2870404.1"/>
    </source>
</evidence>